<dbReference type="EMBL" id="GGFM01009576">
    <property type="protein sequence ID" value="MBW30327.1"/>
    <property type="molecule type" value="Transcribed_RNA"/>
</dbReference>
<feature type="chain" id="PRO_5014837484" evidence="1">
    <location>
        <begin position="20"/>
        <end position="90"/>
    </location>
</feature>
<evidence type="ECO:0000313" key="2">
    <source>
        <dbReference type="EMBL" id="MBW30327.1"/>
    </source>
</evidence>
<organism evidence="2">
    <name type="scientific">Anopheles braziliensis</name>
    <dbReference type="NCBI Taxonomy" id="58242"/>
    <lineage>
        <taxon>Eukaryota</taxon>
        <taxon>Metazoa</taxon>
        <taxon>Ecdysozoa</taxon>
        <taxon>Arthropoda</taxon>
        <taxon>Hexapoda</taxon>
        <taxon>Insecta</taxon>
        <taxon>Pterygota</taxon>
        <taxon>Neoptera</taxon>
        <taxon>Endopterygota</taxon>
        <taxon>Diptera</taxon>
        <taxon>Nematocera</taxon>
        <taxon>Culicoidea</taxon>
        <taxon>Culicidae</taxon>
        <taxon>Anophelinae</taxon>
        <taxon>Anopheles</taxon>
    </lineage>
</organism>
<accession>A0A2M3ZP13</accession>
<evidence type="ECO:0000256" key="1">
    <source>
        <dbReference type="SAM" id="SignalP"/>
    </source>
</evidence>
<keyword evidence="1" id="KW-0732">Signal</keyword>
<feature type="signal peptide" evidence="1">
    <location>
        <begin position="1"/>
        <end position="19"/>
    </location>
</feature>
<dbReference type="AlphaFoldDB" id="A0A2M3ZP13"/>
<sequence>MIDDGLLLLVLLVARTGQRDRLHGGSSMVTVSTNRGPIKATTSFRNESDGFAVADAAADGEGPVLPTSITVRIVLSSASNLEFRARADRA</sequence>
<proteinExistence type="predicted"/>
<name>A0A2M3ZP13_9DIPT</name>
<protein>
    <submittedName>
        <fullName evidence="2">Putative secreted peptide</fullName>
    </submittedName>
</protein>
<reference evidence="2" key="1">
    <citation type="submission" date="2018-01" db="EMBL/GenBank/DDBJ databases">
        <title>An insight into the sialome of Amazonian anophelines.</title>
        <authorList>
            <person name="Ribeiro J.M."/>
            <person name="Scarpassa V."/>
            <person name="Calvo E."/>
        </authorList>
    </citation>
    <scope>NUCLEOTIDE SEQUENCE</scope>
    <source>
        <tissue evidence="2">Salivary glands</tissue>
    </source>
</reference>